<dbReference type="InterPro" id="IPR051106">
    <property type="entry name" value="RNA-bind/splicing_reg"/>
</dbReference>
<dbReference type="InterPro" id="IPR035979">
    <property type="entry name" value="RBD_domain_sf"/>
</dbReference>
<evidence type="ECO:0000313" key="8">
    <source>
        <dbReference type="EMBL" id="KAK8481526.1"/>
    </source>
</evidence>
<keyword evidence="4" id="KW-0508">mRNA splicing</keyword>
<evidence type="ECO:0000256" key="2">
    <source>
        <dbReference type="ARBA" id="ARBA00022664"/>
    </source>
</evidence>
<dbReference type="EMBL" id="JBBPBM010001872">
    <property type="protein sequence ID" value="KAK8481526.1"/>
    <property type="molecule type" value="Genomic_DNA"/>
</dbReference>
<keyword evidence="5" id="KW-0539">Nucleus</keyword>
<name>A0ABR1ZLM5_9ROSI</name>
<dbReference type="InterPro" id="IPR012677">
    <property type="entry name" value="Nucleotide-bd_a/b_plait_sf"/>
</dbReference>
<dbReference type="PANTHER" id="PTHR48028:SF4">
    <property type="entry name" value="SC35-LIKE SPLICING FACTOR"/>
    <property type="match status" value="1"/>
</dbReference>
<feature type="domain" description="RRM" evidence="7">
    <location>
        <begin position="35"/>
        <end position="115"/>
    </location>
</feature>
<keyword evidence="9" id="KW-1185">Reference proteome</keyword>
<dbReference type="SUPFAM" id="SSF54928">
    <property type="entry name" value="RNA-binding domain, RBD"/>
    <property type="match status" value="1"/>
</dbReference>
<dbReference type="Gene3D" id="3.30.70.330">
    <property type="match status" value="1"/>
</dbReference>
<evidence type="ECO:0000256" key="6">
    <source>
        <dbReference type="PROSITE-ProRule" id="PRU00176"/>
    </source>
</evidence>
<comment type="subcellular location">
    <subcellularLocation>
        <location evidence="1">Nucleus</location>
    </subcellularLocation>
</comment>
<dbReference type="PROSITE" id="PS50102">
    <property type="entry name" value="RRM"/>
    <property type="match status" value="1"/>
</dbReference>
<dbReference type="PANTHER" id="PTHR48028">
    <property type="entry name" value="GLYCINE-RICH RNA-BINDING PROTEIN RZ1A"/>
    <property type="match status" value="1"/>
</dbReference>
<dbReference type="InterPro" id="IPR000504">
    <property type="entry name" value="RRM_dom"/>
</dbReference>
<reference evidence="8 9" key="1">
    <citation type="journal article" date="2024" name="G3 (Bethesda)">
        <title>Genome assembly of Hibiscus sabdariffa L. provides insights into metabolisms of medicinal natural products.</title>
        <authorList>
            <person name="Kim T."/>
        </authorList>
    </citation>
    <scope>NUCLEOTIDE SEQUENCE [LARGE SCALE GENOMIC DNA]</scope>
    <source>
        <strain evidence="8">TK-2024</strain>
        <tissue evidence="8">Old leaves</tissue>
    </source>
</reference>
<dbReference type="CDD" id="cd00590">
    <property type="entry name" value="RRM_SF"/>
    <property type="match status" value="1"/>
</dbReference>
<evidence type="ECO:0000256" key="3">
    <source>
        <dbReference type="ARBA" id="ARBA00022884"/>
    </source>
</evidence>
<keyword evidence="2" id="KW-0507">mRNA processing</keyword>
<evidence type="ECO:0000256" key="4">
    <source>
        <dbReference type="ARBA" id="ARBA00023187"/>
    </source>
</evidence>
<evidence type="ECO:0000256" key="1">
    <source>
        <dbReference type="ARBA" id="ARBA00004123"/>
    </source>
</evidence>
<organism evidence="8 9">
    <name type="scientific">Hibiscus sabdariffa</name>
    <name type="common">roselle</name>
    <dbReference type="NCBI Taxonomy" id="183260"/>
    <lineage>
        <taxon>Eukaryota</taxon>
        <taxon>Viridiplantae</taxon>
        <taxon>Streptophyta</taxon>
        <taxon>Embryophyta</taxon>
        <taxon>Tracheophyta</taxon>
        <taxon>Spermatophyta</taxon>
        <taxon>Magnoliopsida</taxon>
        <taxon>eudicotyledons</taxon>
        <taxon>Gunneridae</taxon>
        <taxon>Pentapetalae</taxon>
        <taxon>rosids</taxon>
        <taxon>malvids</taxon>
        <taxon>Malvales</taxon>
        <taxon>Malvaceae</taxon>
        <taxon>Malvoideae</taxon>
        <taxon>Hibiscus</taxon>
    </lineage>
</organism>
<dbReference type="Pfam" id="PF00076">
    <property type="entry name" value="RRM_1"/>
    <property type="match status" value="1"/>
</dbReference>
<evidence type="ECO:0000259" key="7">
    <source>
        <dbReference type="PROSITE" id="PS50102"/>
    </source>
</evidence>
<sequence>MAMVPNTHHKHHQVNHFLVVLAIPINTTRLRDSLPSILVDRISKRIHRTTLWNDFSTYGKVVDVYIAYGNRKRLHQKHTFAFVRFDSKTSMLNAIEAGNRRKIDGFYISVSEARSRKVPIGNNVRRPARKQPSKMANTVSTKNLRDNRTYMEALIGSGRENEMRRRVSVDNFDCGLEQRNVRAEPEEFLKVKVGGLNSQVEIPIKEMCWLSRCLADKIKPIKEQLQDPWFEFIEPVAVSEEHQRVKVWVSLEEVPLCLWHPSFFSFIGNTWGSLIEIDKSTVANECFEFARMLVMVERVSDIPSSISVLKVNSCSSEEDNPSHRNNLGQWEDLWASESEPNIGIESTNNQDSDKINGSGINVEMEGVEEATPNLPNENDTLESQGLDCSTKRGPHVGTSVDPNPQSVGLHEVPIVNMAFPDSDSSSFCLRNENGLLISGRGIPTFGQSSKSKPKRKNNRRCRFCTGVRITSPWNWPCRNTSPSLSNSMELRKKDQFSLSGQAVPVGEVDIGAKTSSPSGPSVDFAGTSQYKVTEATNTLEVGNLVGFRFKGDRAEILRQLARLKDQT</sequence>
<dbReference type="SMART" id="SM00360">
    <property type="entry name" value="RRM"/>
    <property type="match status" value="1"/>
</dbReference>
<proteinExistence type="predicted"/>
<gene>
    <name evidence="8" type="ORF">V6N12_053027</name>
</gene>
<comment type="caution">
    <text evidence="8">The sequence shown here is derived from an EMBL/GenBank/DDBJ whole genome shotgun (WGS) entry which is preliminary data.</text>
</comment>
<evidence type="ECO:0000313" key="9">
    <source>
        <dbReference type="Proteomes" id="UP001472677"/>
    </source>
</evidence>
<evidence type="ECO:0000256" key="5">
    <source>
        <dbReference type="ARBA" id="ARBA00023242"/>
    </source>
</evidence>
<protein>
    <recommendedName>
        <fullName evidence="7">RRM domain-containing protein</fullName>
    </recommendedName>
</protein>
<accession>A0ABR1ZLM5</accession>
<keyword evidence="3 6" id="KW-0694">RNA-binding</keyword>
<dbReference type="Proteomes" id="UP001472677">
    <property type="component" value="Unassembled WGS sequence"/>
</dbReference>